<dbReference type="InterPro" id="IPR027417">
    <property type="entry name" value="P-loop_NTPase"/>
</dbReference>
<evidence type="ECO:0000259" key="1">
    <source>
        <dbReference type="Pfam" id="PF07085"/>
    </source>
</evidence>
<dbReference type="InterPro" id="IPR010766">
    <property type="entry name" value="DRTGG"/>
</dbReference>
<dbReference type="InterPro" id="IPR028979">
    <property type="entry name" value="Ser_kin/Pase_Hpr-like_N_sf"/>
</dbReference>
<feature type="domain" description="DRTGG" evidence="1">
    <location>
        <begin position="222"/>
        <end position="327"/>
    </location>
</feature>
<dbReference type="Pfam" id="PF13500">
    <property type="entry name" value="AAA_26"/>
    <property type="match status" value="1"/>
</dbReference>
<comment type="caution">
    <text evidence="2">The sequence shown here is derived from an EMBL/GenBank/DDBJ whole genome shotgun (WGS) entry which is preliminary data.</text>
</comment>
<organism evidence="2">
    <name type="scientific">Fervidicoccus fontis</name>
    <dbReference type="NCBI Taxonomy" id="683846"/>
    <lineage>
        <taxon>Archaea</taxon>
        <taxon>Thermoproteota</taxon>
        <taxon>Thermoprotei</taxon>
        <taxon>Fervidicoccales</taxon>
        <taxon>Fervidicoccaceae</taxon>
        <taxon>Fervidicoccus</taxon>
    </lineage>
</organism>
<dbReference type="SUPFAM" id="SSF75138">
    <property type="entry name" value="HprK N-terminal domain-like"/>
    <property type="match status" value="1"/>
</dbReference>
<accession>A0A7J3ZIR4</accession>
<dbReference type="EMBL" id="DRZC01000016">
    <property type="protein sequence ID" value="HHQ80021.1"/>
    <property type="molecule type" value="Genomic_DNA"/>
</dbReference>
<reference evidence="2" key="1">
    <citation type="journal article" date="2020" name="mSystems">
        <title>Genome- and Community-Level Interaction Insights into Carbon Utilization and Element Cycling Functions of Hydrothermarchaeota in Hydrothermal Sediment.</title>
        <authorList>
            <person name="Zhou Z."/>
            <person name="Liu Y."/>
            <person name="Xu W."/>
            <person name="Pan J."/>
            <person name="Luo Z.H."/>
            <person name="Li M."/>
        </authorList>
    </citation>
    <scope>NUCLEOTIDE SEQUENCE [LARGE SCALE GENOMIC DNA]</scope>
    <source>
        <strain evidence="2">SpSt-1116</strain>
    </source>
</reference>
<evidence type="ECO:0000313" key="2">
    <source>
        <dbReference type="EMBL" id="HHQ80021.1"/>
    </source>
</evidence>
<dbReference type="InterPro" id="IPR050500">
    <property type="entry name" value="Phos_Acetyltrans/Butyryltrans"/>
</dbReference>
<dbReference type="PANTHER" id="PTHR43356:SF2">
    <property type="entry name" value="PHOSPHATE ACETYLTRANSFERASE"/>
    <property type="match status" value="1"/>
</dbReference>
<dbReference type="Pfam" id="PF07085">
    <property type="entry name" value="DRTGG"/>
    <property type="match status" value="1"/>
</dbReference>
<dbReference type="AlphaFoldDB" id="A0A7J3ZIR4"/>
<dbReference type="CDD" id="cd03109">
    <property type="entry name" value="DTBS"/>
    <property type="match status" value="1"/>
</dbReference>
<protein>
    <submittedName>
        <fullName evidence="2">Phosphotransacetylase family protein</fullName>
    </submittedName>
</protein>
<dbReference type="PANTHER" id="PTHR43356">
    <property type="entry name" value="PHOSPHATE ACETYLTRANSFERASE"/>
    <property type="match status" value="1"/>
</dbReference>
<gene>
    <name evidence="2" type="ORF">ENM78_00940</name>
</gene>
<proteinExistence type="predicted"/>
<dbReference type="Gene3D" id="3.40.50.300">
    <property type="entry name" value="P-loop containing nucleotide triphosphate hydrolases"/>
    <property type="match status" value="1"/>
</dbReference>
<dbReference type="Gene3D" id="3.40.1390.20">
    <property type="entry name" value="HprK N-terminal domain-like"/>
    <property type="match status" value="1"/>
</dbReference>
<sequence>MILVKPSVYLAGLEYSGKTLIAYGLVKKLKQSGVNIGYFKPVAVARKKLEHKKPVDPDVLALKEALGVEFSEELLSPVVLSETYLDLQDEALGYRERIIKSYQELSARYDAMVVEGHQGPEALVTLGLSAPQVAKLIDSTLTLVIRCSSEPIIDRIVDRIVLYERFASSFDAKLFGVILNAVRFQDLERLREAIVPRIEALGVKVLGVVPESSSFFAPTVRDVAEALDARILTGDIGLDGLMEDVVVGAMGLEATTRWVRRATNAALVTSGDRTDVILQVLELRPSVVVLTENLYPSAQVLAKARVLGIPVLLVPHSTYEAVEMLKEAQRMIASMSLRVKERAILSALEKSLDWKSFASLLGI</sequence>
<name>A0A7J3ZIR4_9CREN</name>
<dbReference type="SUPFAM" id="SSF52540">
    <property type="entry name" value="P-loop containing nucleoside triphosphate hydrolases"/>
    <property type="match status" value="1"/>
</dbReference>